<accession>A0AAV5IKR5</accession>
<proteinExistence type="predicted"/>
<dbReference type="AlphaFoldDB" id="A0AAV5IKR5"/>
<sequence>MPRLSGRSGNVAVGEERSPLDLIGVGLTPVVPICQPLFRLVDLEESGGEGGVDVSLTLFFFGNGRGGRRRVIKPSPRL</sequence>
<dbReference type="EMBL" id="BPVZ01000019">
    <property type="protein sequence ID" value="GKV02497.1"/>
    <property type="molecule type" value="Genomic_DNA"/>
</dbReference>
<reference evidence="1 2" key="1">
    <citation type="journal article" date="2021" name="Commun. Biol.">
        <title>The genome of Shorea leprosula (Dipterocarpaceae) highlights the ecological relevance of drought in aseasonal tropical rainforests.</title>
        <authorList>
            <person name="Ng K.K.S."/>
            <person name="Kobayashi M.J."/>
            <person name="Fawcett J.A."/>
            <person name="Hatakeyama M."/>
            <person name="Paape T."/>
            <person name="Ng C.H."/>
            <person name="Ang C.C."/>
            <person name="Tnah L.H."/>
            <person name="Lee C.T."/>
            <person name="Nishiyama T."/>
            <person name="Sese J."/>
            <person name="O'Brien M.J."/>
            <person name="Copetti D."/>
            <person name="Mohd Noor M.I."/>
            <person name="Ong R.C."/>
            <person name="Putra M."/>
            <person name="Sireger I.Z."/>
            <person name="Indrioko S."/>
            <person name="Kosugi Y."/>
            <person name="Izuno A."/>
            <person name="Isagi Y."/>
            <person name="Lee S.L."/>
            <person name="Shimizu K.K."/>
        </authorList>
    </citation>
    <scope>NUCLEOTIDE SEQUENCE [LARGE SCALE GENOMIC DNA]</scope>
    <source>
        <strain evidence="1">214</strain>
    </source>
</reference>
<evidence type="ECO:0000313" key="1">
    <source>
        <dbReference type="EMBL" id="GKV02497.1"/>
    </source>
</evidence>
<name>A0AAV5IKR5_9ROSI</name>
<gene>
    <name evidence="1" type="ORF">SLEP1_g14930</name>
</gene>
<organism evidence="1 2">
    <name type="scientific">Rubroshorea leprosula</name>
    <dbReference type="NCBI Taxonomy" id="152421"/>
    <lineage>
        <taxon>Eukaryota</taxon>
        <taxon>Viridiplantae</taxon>
        <taxon>Streptophyta</taxon>
        <taxon>Embryophyta</taxon>
        <taxon>Tracheophyta</taxon>
        <taxon>Spermatophyta</taxon>
        <taxon>Magnoliopsida</taxon>
        <taxon>eudicotyledons</taxon>
        <taxon>Gunneridae</taxon>
        <taxon>Pentapetalae</taxon>
        <taxon>rosids</taxon>
        <taxon>malvids</taxon>
        <taxon>Malvales</taxon>
        <taxon>Dipterocarpaceae</taxon>
        <taxon>Rubroshorea</taxon>
    </lineage>
</organism>
<keyword evidence="2" id="KW-1185">Reference proteome</keyword>
<evidence type="ECO:0000313" key="2">
    <source>
        <dbReference type="Proteomes" id="UP001054252"/>
    </source>
</evidence>
<protein>
    <submittedName>
        <fullName evidence="1">Uncharacterized protein</fullName>
    </submittedName>
</protein>
<comment type="caution">
    <text evidence="1">The sequence shown here is derived from an EMBL/GenBank/DDBJ whole genome shotgun (WGS) entry which is preliminary data.</text>
</comment>
<dbReference type="Proteomes" id="UP001054252">
    <property type="component" value="Unassembled WGS sequence"/>
</dbReference>